<dbReference type="EMBL" id="CM042059">
    <property type="protein sequence ID" value="KAI3680583.1"/>
    <property type="molecule type" value="Genomic_DNA"/>
</dbReference>
<organism evidence="1 2">
    <name type="scientific">Arctium lappa</name>
    <name type="common">Greater burdock</name>
    <name type="synonym">Lappa major</name>
    <dbReference type="NCBI Taxonomy" id="4217"/>
    <lineage>
        <taxon>Eukaryota</taxon>
        <taxon>Viridiplantae</taxon>
        <taxon>Streptophyta</taxon>
        <taxon>Embryophyta</taxon>
        <taxon>Tracheophyta</taxon>
        <taxon>Spermatophyta</taxon>
        <taxon>Magnoliopsida</taxon>
        <taxon>eudicotyledons</taxon>
        <taxon>Gunneridae</taxon>
        <taxon>Pentapetalae</taxon>
        <taxon>asterids</taxon>
        <taxon>campanulids</taxon>
        <taxon>Asterales</taxon>
        <taxon>Asteraceae</taxon>
        <taxon>Carduoideae</taxon>
        <taxon>Cardueae</taxon>
        <taxon>Arctiinae</taxon>
        <taxon>Arctium</taxon>
    </lineage>
</organism>
<evidence type="ECO:0000313" key="2">
    <source>
        <dbReference type="Proteomes" id="UP001055879"/>
    </source>
</evidence>
<name>A0ACB8Y681_ARCLA</name>
<protein>
    <submittedName>
        <fullName evidence="1">Uncharacterized protein</fullName>
    </submittedName>
</protein>
<accession>A0ACB8Y681</accession>
<keyword evidence="2" id="KW-1185">Reference proteome</keyword>
<proteinExistence type="predicted"/>
<comment type="caution">
    <text evidence="1">The sequence shown here is derived from an EMBL/GenBank/DDBJ whole genome shotgun (WGS) entry which is preliminary data.</text>
</comment>
<gene>
    <name evidence="1" type="ORF">L6452_35356</name>
</gene>
<dbReference type="Proteomes" id="UP001055879">
    <property type="component" value="Linkage Group LG13"/>
</dbReference>
<evidence type="ECO:0000313" key="1">
    <source>
        <dbReference type="EMBL" id="KAI3680583.1"/>
    </source>
</evidence>
<reference evidence="1 2" key="2">
    <citation type="journal article" date="2022" name="Mol. Ecol. Resour.">
        <title>The genomes of chicory, endive, great burdock and yacon provide insights into Asteraceae paleo-polyploidization history and plant inulin production.</title>
        <authorList>
            <person name="Fan W."/>
            <person name="Wang S."/>
            <person name="Wang H."/>
            <person name="Wang A."/>
            <person name="Jiang F."/>
            <person name="Liu H."/>
            <person name="Zhao H."/>
            <person name="Xu D."/>
            <person name="Zhang Y."/>
        </authorList>
    </citation>
    <scope>NUCLEOTIDE SEQUENCE [LARGE SCALE GENOMIC DNA]</scope>
    <source>
        <strain evidence="2">cv. Niubang</strain>
    </source>
</reference>
<reference evidence="2" key="1">
    <citation type="journal article" date="2022" name="Mol. Ecol. Resour.">
        <title>The genomes of chicory, endive, great burdock and yacon provide insights into Asteraceae palaeo-polyploidization history and plant inulin production.</title>
        <authorList>
            <person name="Fan W."/>
            <person name="Wang S."/>
            <person name="Wang H."/>
            <person name="Wang A."/>
            <person name="Jiang F."/>
            <person name="Liu H."/>
            <person name="Zhao H."/>
            <person name="Xu D."/>
            <person name="Zhang Y."/>
        </authorList>
    </citation>
    <scope>NUCLEOTIDE SEQUENCE [LARGE SCALE GENOMIC DNA]</scope>
    <source>
        <strain evidence="2">cv. Niubang</strain>
    </source>
</reference>
<sequence length="423" mass="46870">MYIPIWVLLLFSSLITDLHPTTAQNDFWGTYCGGSGNYTDNSDYKQNLDDLLYSFTETNNGFGFYNSTFGQANAAALCRGDIEPETCRRCVDDATRRLRQVCPNQIEAAGWYDACFLTYSNRNRSMDNRIGVSVYGWNRNNISDSNYQQWNQTVSVLLGRLRREAAGGGECTPDLTAIGCEDCLAGATAEIRRFDRRLGVRVYKPSCVVRGGGGGDRSDRLLYFPATAETEAKSEELAMYFVLQNLIFVAIDLEIGPLLPEFLVGFSDSSPEGSKHEREDDDTGEMNSFGLSTIQVATNNFSIENKLGEGGFGPVYKGYRLWKENKGEALIDDRLIQNFLVTEALRWINVALLCVQEDPQDRPTMSTVVFMLEGQWSANLPAPSEPPLSFARFAAALEQTTTTGDDATVPPSIDLTSSTTASR</sequence>